<name>A0A2K3MFX9_TRIPR</name>
<sequence length="65" mass="7218">MATEPGQVQWEQPSPGWVKCNVDVAFVTGSGKTSMRLCFRDNNGQFMAGMTKWQQMVMSTVEGES</sequence>
<dbReference type="EMBL" id="ASHM01060605">
    <property type="protein sequence ID" value="PNX89696.1"/>
    <property type="molecule type" value="Genomic_DNA"/>
</dbReference>
<reference evidence="1 2" key="1">
    <citation type="journal article" date="2014" name="Am. J. Bot.">
        <title>Genome assembly and annotation for red clover (Trifolium pratense; Fabaceae).</title>
        <authorList>
            <person name="Istvanek J."/>
            <person name="Jaros M."/>
            <person name="Krenek A."/>
            <person name="Repkova J."/>
        </authorList>
    </citation>
    <scope>NUCLEOTIDE SEQUENCE [LARGE SCALE GENOMIC DNA]</scope>
    <source>
        <strain evidence="2">cv. Tatra</strain>
        <tissue evidence="1">Young leaves</tissue>
    </source>
</reference>
<gene>
    <name evidence="1" type="ORF">L195_g045818</name>
</gene>
<reference evidence="1 2" key="2">
    <citation type="journal article" date="2017" name="Front. Plant Sci.">
        <title>Gene Classification and Mining of Molecular Markers Useful in Red Clover (Trifolium pratense) Breeding.</title>
        <authorList>
            <person name="Istvanek J."/>
            <person name="Dluhosova J."/>
            <person name="Dluhos P."/>
            <person name="Patkova L."/>
            <person name="Nedelnik J."/>
            <person name="Repkova J."/>
        </authorList>
    </citation>
    <scope>NUCLEOTIDE SEQUENCE [LARGE SCALE GENOMIC DNA]</scope>
    <source>
        <strain evidence="2">cv. Tatra</strain>
        <tissue evidence="1">Young leaves</tissue>
    </source>
</reference>
<evidence type="ECO:0000313" key="1">
    <source>
        <dbReference type="EMBL" id="PNX89696.1"/>
    </source>
</evidence>
<dbReference type="Proteomes" id="UP000236291">
    <property type="component" value="Unassembled WGS sequence"/>
</dbReference>
<organism evidence="1 2">
    <name type="scientific">Trifolium pratense</name>
    <name type="common">Red clover</name>
    <dbReference type="NCBI Taxonomy" id="57577"/>
    <lineage>
        <taxon>Eukaryota</taxon>
        <taxon>Viridiplantae</taxon>
        <taxon>Streptophyta</taxon>
        <taxon>Embryophyta</taxon>
        <taxon>Tracheophyta</taxon>
        <taxon>Spermatophyta</taxon>
        <taxon>Magnoliopsida</taxon>
        <taxon>eudicotyledons</taxon>
        <taxon>Gunneridae</taxon>
        <taxon>Pentapetalae</taxon>
        <taxon>rosids</taxon>
        <taxon>fabids</taxon>
        <taxon>Fabales</taxon>
        <taxon>Fabaceae</taxon>
        <taxon>Papilionoideae</taxon>
        <taxon>50 kb inversion clade</taxon>
        <taxon>NPAAA clade</taxon>
        <taxon>Hologalegina</taxon>
        <taxon>IRL clade</taxon>
        <taxon>Trifolieae</taxon>
        <taxon>Trifolium</taxon>
    </lineage>
</organism>
<comment type="caution">
    <text evidence="1">The sequence shown here is derived from an EMBL/GenBank/DDBJ whole genome shotgun (WGS) entry which is preliminary data.</text>
</comment>
<dbReference type="AlphaFoldDB" id="A0A2K3MFX9"/>
<evidence type="ECO:0000313" key="2">
    <source>
        <dbReference type="Proteomes" id="UP000236291"/>
    </source>
</evidence>
<protein>
    <submittedName>
        <fullName evidence="1">Cytochrome p450</fullName>
    </submittedName>
</protein>
<proteinExistence type="predicted"/>
<accession>A0A2K3MFX9</accession>